<organism evidence="1 2">
    <name type="scientific">Lindgomyces ingoldianus</name>
    <dbReference type="NCBI Taxonomy" id="673940"/>
    <lineage>
        <taxon>Eukaryota</taxon>
        <taxon>Fungi</taxon>
        <taxon>Dikarya</taxon>
        <taxon>Ascomycota</taxon>
        <taxon>Pezizomycotina</taxon>
        <taxon>Dothideomycetes</taxon>
        <taxon>Pleosporomycetidae</taxon>
        <taxon>Pleosporales</taxon>
        <taxon>Lindgomycetaceae</taxon>
        <taxon>Lindgomyces</taxon>
    </lineage>
</organism>
<name>A0ACB6QZC2_9PLEO</name>
<dbReference type="Proteomes" id="UP000799755">
    <property type="component" value="Unassembled WGS sequence"/>
</dbReference>
<gene>
    <name evidence="1" type="ORF">BDR25DRAFT_333266</name>
</gene>
<evidence type="ECO:0000313" key="2">
    <source>
        <dbReference type="Proteomes" id="UP000799755"/>
    </source>
</evidence>
<accession>A0ACB6QZC2</accession>
<sequence length="212" mass="23889">MTSTSRIALPVQMLRSAQTQYDSIHHSVKHQNIASQLTAFLSSSFSKRLKVSIRITADQAKTYYLNHAGQWFREAVKSRETHQWIERTIDQGEDIYVIVAYHTLTKRCGGALGVLVLTALTASGVVILFANAVDPALGGFCGRIEEEQGQLIAPGEQIYAVQYRRVSWRWFARNKVDEPEDMIEVELEDEITLDRDHDECALESGETFVSIA</sequence>
<keyword evidence="2" id="KW-1185">Reference proteome</keyword>
<protein>
    <submittedName>
        <fullName evidence="1">Uncharacterized protein</fullName>
    </submittedName>
</protein>
<comment type="caution">
    <text evidence="1">The sequence shown here is derived from an EMBL/GenBank/DDBJ whole genome shotgun (WGS) entry which is preliminary data.</text>
</comment>
<dbReference type="EMBL" id="MU003502">
    <property type="protein sequence ID" value="KAF2472383.1"/>
    <property type="molecule type" value="Genomic_DNA"/>
</dbReference>
<evidence type="ECO:0000313" key="1">
    <source>
        <dbReference type="EMBL" id="KAF2472383.1"/>
    </source>
</evidence>
<proteinExistence type="predicted"/>
<reference evidence="1" key="1">
    <citation type="journal article" date="2020" name="Stud. Mycol.">
        <title>101 Dothideomycetes genomes: a test case for predicting lifestyles and emergence of pathogens.</title>
        <authorList>
            <person name="Haridas S."/>
            <person name="Albert R."/>
            <person name="Binder M."/>
            <person name="Bloem J."/>
            <person name="Labutti K."/>
            <person name="Salamov A."/>
            <person name="Andreopoulos B."/>
            <person name="Baker S."/>
            <person name="Barry K."/>
            <person name="Bills G."/>
            <person name="Bluhm B."/>
            <person name="Cannon C."/>
            <person name="Castanera R."/>
            <person name="Culley D."/>
            <person name="Daum C."/>
            <person name="Ezra D."/>
            <person name="Gonzalez J."/>
            <person name="Henrissat B."/>
            <person name="Kuo A."/>
            <person name="Liang C."/>
            <person name="Lipzen A."/>
            <person name="Lutzoni F."/>
            <person name="Magnuson J."/>
            <person name="Mondo S."/>
            <person name="Nolan M."/>
            <person name="Ohm R."/>
            <person name="Pangilinan J."/>
            <person name="Park H.-J."/>
            <person name="Ramirez L."/>
            <person name="Alfaro M."/>
            <person name="Sun H."/>
            <person name="Tritt A."/>
            <person name="Yoshinaga Y."/>
            <person name="Zwiers L.-H."/>
            <person name="Turgeon B."/>
            <person name="Goodwin S."/>
            <person name="Spatafora J."/>
            <person name="Crous P."/>
            <person name="Grigoriev I."/>
        </authorList>
    </citation>
    <scope>NUCLEOTIDE SEQUENCE</scope>
    <source>
        <strain evidence="1">ATCC 200398</strain>
    </source>
</reference>